<feature type="domain" description="Nucleoside phosphorylase" evidence="14">
    <location>
        <begin position="18"/>
        <end position="211"/>
    </location>
</feature>
<protein>
    <recommendedName>
        <fullName evidence="6">ornithine decarboxylase</fullName>
        <ecNumber evidence="6">4.1.1.17</ecNumber>
    </recommendedName>
</protein>
<evidence type="ECO:0000259" key="13">
    <source>
        <dbReference type="Pfam" id="PF00278"/>
    </source>
</evidence>
<dbReference type="Proteomes" id="UP000572268">
    <property type="component" value="Unassembled WGS sequence"/>
</dbReference>
<evidence type="ECO:0000313" key="16">
    <source>
        <dbReference type="EMBL" id="KAF4675897.1"/>
    </source>
</evidence>
<evidence type="ECO:0000256" key="7">
    <source>
        <dbReference type="ARBA" id="ARBA00046672"/>
    </source>
</evidence>
<keyword evidence="3 9" id="KW-0663">Pyridoxal phosphate</keyword>
<name>A0A7J6MX12_PEROL</name>
<dbReference type="Pfam" id="PF01048">
    <property type="entry name" value="PNP_UDP_1"/>
    <property type="match status" value="1"/>
</dbReference>
<dbReference type="FunFam" id="3.20.20.10:FF:000005">
    <property type="entry name" value="Ornithine decarboxylase"/>
    <property type="match status" value="1"/>
</dbReference>
<comment type="catalytic activity">
    <reaction evidence="8">
        <text>L-ornithine + H(+) = putrescine + CO2</text>
        <dbReference type="Rhea" id="RHEA:22964"/>
        <dbReference type="ChEBI" id="CHEBI:15378"/>
        <dbReference type="ChEBI" id="CHEBI:16526"/>
        <dbReference type="ChEBI" id="CHEBI:46911"/>
        <dbReference type="ChEBI" id="CHEBI:326268"/>
        <dbReference type="EC" id="4.1.1.17"/>
    </reaction>
</comment>
<dbReference type="SUPFAM" id="SSF51419">
    <property type="entry name" value="PLP-binding barrel"/>
    <property type="match status" value="1"/>
</dbReference>
<dbReference type="PROSITE" id="PS00879">
    <property type="entry name" value="ODR_DC_2_2"/>
    <property type="match status" value="1"/>
</dbReference>
<comment type="pathway">
    <text evidence="5">Amine and polyamine biosynthesis; putrescine biosynthesis via L-ornithine pathway; putrescine from L-ornithine: step 1/1.</text>
</comment>
<dbReference type="InterPro" id="IPR022653">
    <property type="entry name" value="De-COase2_pyr-phos_BS"/>
</dbReference>
<proteinExistence type="inferred from homology"/>
<dbReference type="InterPro" id="IPR035994">
    <property type="entry name" value="Nucleoside_phosphorylase_sf"/>
</dbReference>
<comment type="subunit">
    <text evidence="7">Homodimer. Only the dimer is catalytically active, as the active sites are constructed of residues from both monomers.</text>
</comment>
<comment type="caution">
    <text evidence="16">The sequence shown here is derived from an EMBL/GenBank/DDBJ whole genome shotgun (WGS) entry which is preliminary data.</text>
</comment>
<evidence type="ECO:0000256" key="9">
    <source>
        <dbReference type="PIRSR" id="PIRSR600183-50"/>
    </source>
</evidence>
<evidence type="ECO:0000256" key="3">
    <source>
        <dbReference type="ARBA" id="ARBA00022898"/>
    </source>
</evidence>
<dbReference type="InterPro" id="IPR022644">
    <property type="entry name" value="De-COase2_N"/>
</dbReference>
<organism evidence="16 17">
    <name type="scientific">Perkinsus olseni</name>
    <name type="common">Perkinsus atlanticus</name>
    <dbReference type="NCBI Taxonomy" id="32597"/>
    <lineage>
        <taxon>Eukaryota</taxon>
        <taxon>Sar</taxon>
        <taxon>Alveolata</taxon>
        <taxon>Perkinsozoa</taxon>
        <taxon>Perkinsea</taxon>
        <taxon>Perkinsida</taxon>
        <taxon>Perkinsidae</taxon>
        <taxon>Perkinsus</taxon>
    </lineage>
</organism>
<dbReference type="PANTHER" id="PTHR11482">
    <property type="entry name" value="ARGININE/DIAMINOPIMELATE/ORNITHINE DECARBOXYLASE"/>
    <property type="match status" value="1"/>
</dbReference>
<evidence type="ECO:0000256" key="4">
    <source>
        <dbReference type="ARBA" id="ARBA00023239"/>
    </source>
</evidence>
<feature type="coiled-coil region" evidence="11">
    <location>
        <begin position="247"/>
        <end position="274"/>
    </location>
</feature>
<dbReference type="Pfam" id="PF02784">
    <property type="entry name" value="Orn_Arg_deC_N"/>
    <property type="match status" value="1"/>
</dbReference>
<dbReference type="Gene3D" id="2.40.37.10">
    <property type="entry name" value="Lyase, Ornithine Decarboxylase, Chain A, domain 1"/>
    <property type="match status" value="1"/>
</dbReference>
<dbReference type="GO" id="GO:0033387">
    <property type="term" value="P:putrescine biosynthetic process from arginine, via ornithine"/>
    <property type="evidence" value="ECO:0007669"/>
    <property type="project" value="TreeGrafter"/>
</dbReference>
<dbReference type="PRINTS" id="PR01179">
    <property type="entry name" value="ODADCRBXLASE"/>
</dbReference>
<dbReference type="PROSITE" id="PS00878">
    <property type="entry name" value="ODR_DC_2_1"/>
    <property type="match status" value="1"/>
</dbReference>
<feature type="active site" description="Proton donor" evidence="9">
    <location>
        <position position="693"/>
    </location>
</feature>
<dbReference type="PRINTS" id="PR01182">
    <property type="entry name" value="ORNDCRBXLASE"/>
</dbReference>
<dbReference type="InterPro" id="IPR022657">
    <property type="entry name" value="De-COase2_CS"/>
</dbReference>
<evidence type="ECO:0000259" key="15">
    <source>
        <dbReference type="Pfam" id="PF02784"/>
    </source>
</evidence>
<dbReference type="GO" id="GO:0004586">
    <property type="term" value="F:ornithine decarboxylase activity"/>
    <property type="evidence" value="ECO:0007669"/>
    <property type="project" value="UniProtKB-EC"/>
</dbReference>
<evidence type="ECO:0000256" key="1">
    <source>
        <dbReference type="ARBA" id="ARBA00001933"/>
    </source>
</evidence>
<dbReference type="PANTHER" id="PTHR11482:SF6">
    <property type="entry name" value="ORNITHINE DECARBOXYLASE 1-RELATED"/>
    <property type="match status" value="1"/>
</dbReference>
<feature type="domain" description="Orn/DAP/Arg decarboxylase 2 N-terminal" evidence="15">
    <location>
        <begin position="331"/>
        <end position="584"/>
    </location>
</feature>
<evidence type="ECO:0000313" key="17">
    <source>
        <dbReference type="Proteomes" id="UP000572268"/>
    </source>
</evidence>
<dbReference type="Pfam" id="PF00278">
    <property type="entry name" value="Orn_DAP_Arg_deC"/>
    <property type="match status" value="1"/>
</dbReference>
<sequence length="749" mass="81032">MVYEAPHLKVKEGTIHPVVCAVGDPGRAELIATKYCDSCEELAFNREYRTYNVKYQGADFTVASHGVGGPGCAICFEELIKCGAKVIMRLGTCGSLKPDDIKQGDLIVTTGSAAEDGVSQYLVPAGFPAVSDPALCIAMRDTAHELGFERCHFGITVAAACFYPSPAKETTLLGHAAAGAIGVEMENSALFTVASIRGIRAAAIAAVDGCPLRWEEGDYDPHGTAVKEVPSIEEMVYLDQPFDFTQLSLEQLEIEKLKLEIALRQEEIRKVRLDRRALEHMNAAAAAADKECDNVIHKIHVSKSHDSVQYVAGEALRDLDDPDVPVMLLDLDQLENQMKQWKDLLPRVIPYYAVKCNPDPMLVKTLYRLGSRFDCATVNEMRLVESILSAEMGAADAQDINKMMSSHVVYANPTKLPSHLVGARDLGVELLVADSASEIAKIAHYHPKAKLLLRLACVDNSAQCPMSAKFGASLGVTVTVLLEEAMNHGLNVVGVSFHVGSGCSDIHSLTKALVDAREVFDAAASRYGLKLSVLDIGGGFQGVDKEGSPVTFKSMSTVVNSLLDTLFPNPDEVQVIAEPGRYFACSPCALITKIYLKNVVVSAASRLPEVAGSAGIGDEDAMDGGSSTSSDELGERKLSSMTRLYLNDGVYGSFNCILYDHQEVWPEPLHEEAEARGSQDAANPTHVLFGPTCDGFDTIMNGVTHLPEMDIGDHLLWRNMGAYTTAAATSFNGFDTPIYWYYRTTATTT</sequence>
<dbReference type="EMBL" id="JABANN010000008">
    <property type="protein sequence ID" value="KAF4675897.1"/>
    <property type="molecule type" value="Genomic_DNA"/>
</dbReference>
<feature type="modified residue" description="N6-(pyridoxal phosphate)lysine" evidence="9">
    <location>
        <position position="355"/>
    </location>
</feature>
<dbReference type="InterPro" id="IPR002433">
    <property type="entry name" value="Orn_de-COase"/>
</dbReference>
<comment type="similarity">
    <text evidence="2 10">Belongs to the Orn/Lys/Arg decarboxylase class-II family.</text>
</comment>
<feature type="region of interest" description="Disordered" evidence="12">
    <location>
        <begin position="614"/>
        <end position="634"/>
    </location>
</feature>
<keyword evidence="4" id="KW-0456">Lyase</keyword>
<dbReference type="GO" id="GO:0009116">
    <property type="term" value="P:nucleoside metabolic process"/>
    <property type="evidence" value="ECO:0007669"/>
    <property type="project" value="InterPro"/>
</dbReference>
<dbReference type="AlphaFoldDB" id="A0A7J6MX12"/>
<reference evidence="16 17" key="1">
    <citation type="submission" date="2020-04" db="EMBL/GenBank/DDBJ databases">
        <title>Perkinsus olseni comparative genomics.</title>
        <authorList>
            <person name="Bogema D.R."/>
        </authorList>
    </citation>
    <scope>NUCLEOTIDE SEQUENCE [LARGE SCALE GENOMIC DNA]</scope>
    <source>
        <strain evidence="16">ATCC PRA-31</strain>
    </source>
</reference>
<comment type="cofactor">
    <cofactor evidence="1 9">
        <name>pyridoxal 5'-phosphate</name>
        <dbReference type="ChEBI" id="CHEBI:597326"/>
    </cofactor>
</comment>
<evidence type="ECO:0000256" key="5">
    <source>
        <dbReference type="ARBA" id="ARBA00034115"/>
    </source>
</evidence>
<evidence type="ECO:0000259" key="14">
    <source>
        <dbReference type="Pfam" id="PF01048"/>
    </source>
</evidence>
<dbReference type="Gene3D" id="3.20.20.10">
    <property type="entry name" value="Alanine racemase"/>
    <property type="match status" value="1"/>
</dbReference>
<dbReference type="GO" id="GO:0005737">
    <property type="term" value="C:cytoplasm"/>
    <property type="evidence" value="ECO:0007669"/>
    <property type="project" value="TreeGrafter"/>
</dbReference>
<evidence type="ECO:0000256" key="12">
    <source>
        <dbReference type="SAM" id="MobiDB-lite"/>
    </source>
</evidence>
<dbReference type="EC" id="4.1.1.17" evidence="6"/>
<evidence type="ECO:0000256" key="6">
    <source>
        <dbReference type="ARBA" id="ARBA00034138"/>
    </source>
</evidence>
<dbReference type="InterPro" id="IPR009006">
    <property type="entry name" value="Ala_racemase/Decarboxylase_C"/>
</dbReference>
<dbReference type="InterPro" id="IPR029066">
    <property type="entry name" value="PLP-binding_barrel"/>
</dbReference>
<dbReference type="SUPFAM" id="SSF53167">
    <property type="entry name" value="Purine and uridine phosphorylases"/>
    <property type="match status" value="1"/>
</dbReference>
<dbReference type="CDD" id="cd00622">
    <property type="entry name" value="PLPDE_III_ODC"/>
    <property type="match status" value="1"/>
</dbReference>
<dbReference type="SUPFAM" id="SSF50621">
    <property type="entry name" value="Alanine racemase C-terminal domain-like"/>
    <property type="match status" value="1"/>
</dbReference>
<evidence type="ECO:0000256" key="11">
    <source>
        <dbReference type="SAM" id="Coils"/>
    </source>
</evidence>
<keyword evidence="11" id="KW-0175">Coiled coil</keyword>
<dbReference type="CDD" id="cd17767">
    <property type="entry name" value="UP_EcUdp-like"/>
    <property type="match status" value="1"/>
</dbReference>
<dbReference type="InterPro" id="IPR000183">
    <property type="entry name" value="Orn/DAP/Arg_de-COase"/>
</dbReference>
<evidence type="ECO:0000256" key="2">
    <source>
        <dbReference type="ARBA" id="ARBA00008872"/>
    </source>
</evidence>
<accession>A0A7J6MX12</accession>
<gene>
    <name evidence="16" type="primary">ODC1</name>
    <name evidence="16" type="ORF">FOL46_009111</name>
</gene>
<dbReference type="InterPro" id="IPR000845">
    <property type="entry name" value="Nucleoside_phosphorylase_d"/>
</dbReference>
<feature type="domain" description="Orn/DAP/Arg decarboxylase 2 C-terminal" evidence="13">
    <location>
        <begin position="641"/>
        <end position="721"/>
    </location>
</feature>
<evidence type="ECO:0000256" key="8">
    <source>
        <dbReference type="ARBA" id="ARBA00049127"/>
    </source>
</evidence>
<evidence type="ECO:0000256" key="10">
    <source>
        <dbReference type="RuleBase" id="RU003737"/>
    </source>
</evidence>
<dbReference type="InterPro" id="IPR022643">
    <property type="entry name" value="De-COase2_C"/>
</dbReference>
<dbReference type="Gene3D" id="3.40.50.1580">
    <property type="entry name" value="Nucleoside phosphorylase domain"/>
    <property type="match status" value="1"/>
</dbReference>